<reference evidence="2" key="1">
    <citation type="journal article" date="2015" name="Nat. Genet.">
        <title>The genome and transcriptome of the zoonotic hookworm Ancylostoma ceylanicum identify infection-specific gene families.</title>
        <authorList>
            <person name="Schwarz E.M."/>
            <person name="Hu Y."/>
            <person name="Antoshechkin I."/>
            <person name="Miller M.M."/>
            <person name="Sternberg P.W."/>
            <person name="Aroian R.V."/>
        </authorList>
    </citation>
    <scope>NUCLEOTIDE SEQUENCE</scope>
    <source>
        <strain evidence="2">HY135</strain>
    </source>
</reference>
<protein>
    <submittedName>
        <fullName evidence="1">Uncharacterized protein</fullName>
    </submittedName>
</protein>
<comment type="caution">
    <text evidence="1">The sequence shown here is derived from an EMBL/GenBank/DDBJ whole genome shotgun (WGS) entry which is preliminary data.</text>
</comment>
<evidence type="ECO:0000313" key="1">
    <source>
        <dbReference type="EMBL" id="EYC11311.1"/>
    </source>
</evidence>
<proteinExistence type="predicted"/>
<sequence>MSRSLLGYIFRLLLAKLKPAGIRRSLWQRRSIHLYRSASEEQGAAFVNPATCLTKGLVEHQIVEVSVTYQTWQKVIKRTSRLMRLRLSQSIPADFLEIGRSDAYNMFGCEPGRDFVVDSLKSYHMAPRLHATLDSADTVRLAPVKQYDIEPKDDFSGELKELLQIPQ</sequence>
<organism evidence="1 2">
    <name type="scientific">Ancylostoma ceylanicum</name>
    <dbReference type="NCBI Taxonomy" id="53326"/>
    <lineage>
        <taxon>Eukaryota</taxon>
        <taxon>Metazoa</taxon>
        <taxon>Ecdysozoa</taxon>
        <taxon>Nematoda</taxon>
        <taxon>Chromadorea</taxon>
        <taxon>Rhabditida</taxon>
        <taxon>Rhabditina</taxon>
        <taxon>Rhabditomorpha</taxon>
        <taxon>Strongyloidea</taxon>
        <taxon>Ancylostomatidae</taxon>
        <taxon>Ancylostomatinae</taxon>
        <taxon>Ancylostoma</taxon>
    </lineage>
</organism>
<dbReference type="EMBL" id="JARK01001387">
    <property type="protein sequence ID" value="EYC11311.1"/>
    <property type="molecule type" value="Genomic_DNA"/>
</dbReference>
<dbReference type="Proteomes" id="UP000024635">
    <property type="component" value="Unassembled WGS sequence"/>
</dbReference>
<evidence type="ECO:0000313" key="2">
    <source>
        <dbReference type="Proteomes" id="UP000024635"/>
    </source>
</evidence>
<name>A0A016U8P6_9BILA</name>
<dbReference type="AlphaFoldDB" id="A0A016U8P6"/>
<keyword evidence="2" id="KW-1185">Reference proteome</keyword>
<accession>A0A016U8P6</accession>
<gene>
    <name evidence="1" type="primary">Acey_s0051.g2133</name>
    <name evidence="1" type="ORF">Y032_0051g2133</name>
</gene>
<dbReference type="OrthoDB" id="2187at2759"/>
<dbReference type="STRING" id="53326.A0A016U8P6"/>